<dbReference type="AlphaFoldDB" id="A0AA38HVI5"/>
<dbReference type="Pfam" id="PF24102">
    <property type="entry name" value="FLAD1_M"/>
    <property type="match status" value="1"/>
</dbReference>
<dbReference type="InterPro" id="IPR056596">
    <property type="entry name" value="FLAD1_M"/>
</dbReference>
<evidence type="ECO:0000313" key="3">
    <source>
        <dbReference type="EMBL" id="KAJ3643422.1"/>
    </source>
</evidence>
<evidence type="ECO:0000313" key="4">
    <source>
        <dbReference type="Proteomes" id="UP001168821"/>
    </source>
</evidence>
<proteinExistence type="inferred from homology"/>
<feature type="domain" description="MoaB/Mog" evidence="2">
    <location>
        <begin position="28"/>
        <end position="188"/>
    </location>
</feature>
<comment type="caution">
    <text evidence="3">The sequence shown here is derived from an EMBL/GenBank/DDBJ whole genome shotgun (WGS) entry which is preliminary data.</text>
</comment>
<reference evidence="3" key="1">
    <citation type="journal article" date="2023" name="G3 (Bethesda)">
        <title>Whole genome assemblies of Zophobas morio and Tenebrio molitor.</title>
        <authorList>
            <person name="Kaur S."/>
            <person name="Stinson S.A."/>
            <person name="diCenzo G.C."/>
        </authorList>
    </citation>
    <scope>NUCLEOTIDE SEQUENCE</scope>
    <source>
        <strain evidence="3">QUZm001</strain>
    </source>
</reference>
<dbReference type="Gene3D" id="3.40.980.10">
    <property type="entry name" value="MoaB/Mog-like domain"/>
    <property type="match status" value="1"/>
</dbReference>
<organism evidence="3 4">
    <name type="scientific">Zophobas morio</name>
    <dbReference type="NCBI Taxonomy" id="2755281"/>
    <lineage>
        <taxon>Eukaryota</taxon>
        <taxon>Metazoa</taxon>
        <taxon>Ecdysozoa</taxon>
        <taxon>Arthropoda</taxon>
        <taxon>Hexapoda</taxon>
        <taxon>Insecta</taxon>
        <taxon>Pterygota</taxon>
        <taxon>Neoptera</taxon>
        <taxon>Endopterygota</taxon>
        <taxon>Coleoptera</taxon>
        <taxon>Polyphaga</taxon>
        <taxon>Cucujiformia</taxon>
        <taxon>Tenebrionidae</taxon>
        <taxon>Zophobas</taxon>
    </lineage>
</organism>
<dbReference type="InterPro" id="IPR036425">
    <property type="entry name" value="MoaB/Mog-like_dom_sf"/>
</dbReference>
<dbReference type="PANTHER" id="PTHR13939">
    <property type="entry name" value="NICOTINAMIDE-NUCLEOTIDE AMIDOHYDROLASE PNCC"/>
    <property type="match status" value="1"/>
</dbReference>
<dbReference type="CDD" id="cd00885">
    <property type="entry name" value="cinA"/>
    <property type="match status" value="1"/>
</dbReference>
<dbReference type="Proteomes" id="UP001168821">
    <property type="component" value="Unassembled WGS sequence"/>
</dbReference>
<accession>A0AA38HVI5</accession>
<name>A0AA38HVI5_9CUCU</name>
<comment type="similarity">
    <text evidence="1">In the N-terminal section; belongs to the MoaB/Mog family.</text>
</comment>
<gene>
    <name evidence="3" type="ORF">Zmor_026133</name>
</gene>
<dbReference type="Pfam" id="PF00994">
    <property type="entry name" value="MoCF_biosynth"/>
    <property type="match status" value="1"/>
</dbReference>
<dbReference type="SMART" id="SM00852">
    <property type="entry name" value="MoCF_biosynth"/>
    <property type="match status" value="1"/>
</dbReference>
<evidence type="ECO:0000259" key="2">
    <source>
        <dbReference type="SMART" id="SM00852"/>
    </source>
</evidence>
<dbReference type="SUPFAM" id="SSF53218">
    <property type="entry name" value="Molybdenum cofactor biosynthesis proteins"/>
    <property type="match status" value="1"/>
</dbReference>
<keyword evidence="4" id="KW-1185">Reference proteome</keyword>
<evidence type="ECO:0000256" key="1">
    <source>
        <dbReference type="ARBA" id="ARBA00007589"/>
    </source>
</evidence>
<dbReference type="PANTHER" id="PTHR13939:SF0">
    <property type="entry name" value="NMN AMIDOHYDROLASE-LIKE PROTEIN YFAY"/>
    <property type="match status" value="1"/>
</dbReference>
<dbReference type="InterPro" id="IPR001453">
    <property type="entry name" value="MoaB/Mog_dom"/>
</dbReference>
<protein>
    <recommendedName>
        <fullName evidence="2">MoaB/Mog domain-containing protein</fullName>
    </recommendedName>
</protein>
<dbReference type="InterPro" id="IPR050101">
    <property type="entry name" value="CinA"/>
</dbReference>
<dbReference type="EMBL" id="JALNTZ010000008">
    <property type="protein sequence ID" value="KAJ3643422.1"/>
    <property type="molecule type" value="Genomic_DNA"/>
</dbReference>
<sequence length="270" mass="29721">MSVATTAKLIRAPYYLRSMSSGQLKTAGILVLGDELLRGEVVDCNSPHITKDLYKFGVNVRKISIIADDVDEICNEIKTFSKAYNYVITSGGIGPTHDDVTFEAVGKAFGVPVALNGQLRGLCERFYKTTDVNHPGMKLAMVPETAKLTFTSEFAYPVVSVENVYMFPGIPELFLKSFKSVGAQLFKGGNVTFYSKVIYVTLTEDKIADELGRLAGTFPDVHVGSYPQLFHALYKVKITLESTSEKSVNEAYEKLLSKFPKESVIDVDNA</sequence>